<sequence>MFESDDFDQVLSQFEFPEVKSPDFGVNKITDTRVQHVKEKPESTRPNTSEPSIAFTSNNLITTTTQQNDEFKTPEFLSPKHAKRKMINSLFDSKSKRKFPGPAGLLTGSLEDNQDESVGQMQLLSQDVDFTQNHLRSEIFQSPLWARLVEDIREWTVGNVDSIQTIKQQALAGHLQRRKAQNITAFVEAIDRSATDPVVILRDKSGSIKCTLHRDAWLSFSSYIASEYCALVLRTPTVLTTGGAFKKHYLNITLSNIYAIYSSAVLKDDETNTIPDGYSMVYEEEFSVIKTTAAHNNDKGDSIMNQNGSPLETDDFLGDLDGSIFLDDIF</sequence>
<proteinExistence type="predicted"/>
<reference evidence="2" key="1">
    <citation type="submission" date="2020-11" db="EMBL/GenBank/DDBJ databases">
        <authorList>
            <person name="Whiteford S."/>
        </authorList>
    </citation>
    <scope>NUCLEOTIDE SEQUENCE</scope>
</reference>
<accession>A0A8S4E8U5</accession>
<keyword evidence="3" id="KW-1185">Reference proteome</keyword>
<dbReference type="AlphaFoldDB" id="A0A8S4E8U5"/>
<evidence type="ECO:0000313" key="2">
    <source>
        <dbReference type="EMBL" id="CAG9111772.1"/>
    </source>
</evidence>
<dbReference type="Proteomes" id="UP000653454">
    <property type="component" value="Unassembled WGS sequence"/>
</dbReference>
<protein>
    <submittedName>
        <fullName evidence="2">(diamondback moth) hypothetical protein</fullName>
    </submittedName>
</protein>
<feature type="domain" description="Homologous recombination OB-fold protein OB-fold" evidence="1">
    <location>
        <begin position="179"/>
        <end position="263"/>
    </location>
</feature>
<comment type="caution">
    <text evidence="2">The sequence shown here is derived from an EMBL/GenBank/DDBJ whole genome shotgun (WGS) entry which is preliminary data.</text>
</comment>
<dbReference type="PANTHER" id="PTHR14523:SF1">
    <property type="entry name" value="HOMOLOGOUS RECOMBINATION OB-FOLD PROTEIN"/>
    <property type="match status" value="1"/>
</dbReference>
<gene>
    <name evidence="2" type="ORF">PLXY2_LOCUS4708</name>
</gene>
<organism evidence="2 3">
    <name type="scientific">Plutella xylostella</name>
    <name type="common">Diamondback moth</name>
    <name type="synonym">Plutella maculipennis</name>
    <dbReference type="NCBI Taxonomy" id="51655"/>
    <lineage>
        <taxon>Eukaryota</taxon>
        <taxon>Metazoa</taxon>
        <taxon>Ecdysozoa</taxon>
        <taxon>Arthropoda</taxon>
        <taxon>Hexapoda</taxon>
        <taxon>Insecta</taxon>
        <taxon>Pterygota</taxon>
        <taxon>Neoptera</taxon>
        <taxon>Endopterygota</taxon>
        <taxon>Lepidoptera</taxon>
        <taxon>Glossata</taxon>
        <taxon>Ditrysia</taxon>
        <taxon>Yponomeutoidea</taxon>
        <taxon>Plutellidae</taxon>
        <taxon>Plutella</taxon>
    </lineage>
</organism>
<name>A0A8S4E8U5_PLUXY</name>
<dbReference type="PANTHER" id="PTHR14523">
    <property type="entry name" value="UNCHARACTERIZED PROTEIN C17ORF53 HOMOLOG"/>
    <property type="match status" value="1"/>
</dbReference>
<evidence type="ECO:0000259" key="1">
    <source>
        <dbReference type="Pfam" id="PF15072"/>
    </source>
</evidence>
<dbReference type="GO" id="GO:0000725">
    <property type="term" value="P:recombinational repair"/>
    <property type="evidence" value="ECO:0007669"/>
    <property type="project" value="InterPro"/>
</dbReference>
<dbReference type="EMBL" id="CAJHNJ030000013">
    <property type="protein sequence ID" value="CAG9111772.1"/>
    <property type="molecule type" value="Genomic_DNA"/>
</dbReference>
<evidence type="ECO:0000313" key="3">
    <source>
        <dbReference type="Proteomes" id="UP000653454"/>
    </source>
</evidence>
<dbReference type="InterPro" id="IPR058570">
    <property type="entry name" value="HROB_OB"/>
</dbReference>
<dbReference type="Pfam" id="PF15072">
    <property type="entry name" value="HROB"/>
    <property type="match status" value="1"/>
</dbReference>
<dbReference type="InterPro" id="IPR028045">
    <property type="entry name" value="HROB"/>
</dbReference>